<evidence type="ECO:0000256" key="1">
    <source>
        <dbReference type="SAM" id="MobiDB-lite"/>
    </source>
</evidence>
<dbReference type="EMBL" id="CYZT01000780">
    <property type="protein sequence ID" value="CUQ21817.1"/>
    <property type="molecule type" value="Genomic_DNA"/>
</dbReference>
<evidence type="ECO:0000313" key="2">
    <source>
        <dbReference type="EMBL" id="CUQ21817.1"/>
    </source>
</evidence>
<feature type="region of interest" description="Disordered" evidence="1">
    <location>
        <begin position="1"/>
        <end position="75"/>
    </location>
</feature>
<reference evidence="2 3" key="1">
    <citation type="submission" date="2015-09" db="EMBL/GenBank/DDBJ databases">
        <authorList>
            <consortium name="Pathogen Informatics"/>
        </authorList>
    </citation>
    <scope>NUCLEOTIDE SEQUENCE [LARGE SCALE GENOMIC DNA]</scope>
    <source>
        <strain evidence="2 3">2789STDY5608854</strain>
    </source>
</reference>
<gene>
    <name evidence="2" type="ORF">ERS852411_04120</name>
</gene>
<protein>
    <submittedName>
        <fullName evidence="2">Uncharacterized protein</fullName>
    </submittedName>
</protein>
<dbReference type="AlphaFoldDB" id="A0A174UP21"/>
<accession>A0A174UP21</accession>
<dbReference type="Proteomes" id="UP000095746">
    <property type="component" value="Unassembled WGS sequence"/>
</dbReference>
<name>A0A174UP21_FLAPL</name>
<proteinExistence type="predicted"/>
<evidence type="ECO:0000313" key="3">
    <source>
        <dbReference type="Proteomes" id="UP000095746"/>
    </source>
</evidence>
<sequence>MAVVSPARRAAMAARGGTRSGHWDTSSSAGPGWVRRASCSPITRSPWTERGFSPSTSTRWPRNAAANQKAALDQSPSMARSRWRYAWFPGTRKRRFPSYSAETPNWARASRVMST</sequence>
<organism evidence="2 3">
    <name type="scientific">Flavonifractor plautii</name>
    <name type="common">Fusobacterium plautii</name>
    <dbReference type="NCBI Taxonomy" id="292800"/>
    <lineage>
        <taxon>Bacteria</taxon>
        <taxon>Bacillati</taxon>
        <taxon>Bacillota</taxon>
        <taxon>Clostridia</taxon>
        <taxon>Eubacteriales</taxon>
        <taxon>Oscillospiraceae</taxon>
        <taxon>Flavonifractor</taxon>
    </lineage>
</organism>